<gene>
    <name evidence="4 8" type="primary">kynU</name>
    <name evidence="8" type="ORF">SNE25_18365</name>
</gene>
<dbReference type="Pfam" id="PF00266">
    <property type="entry name" value="Aminotran_5"/>
    <property type="match status" value="1"/>
</dbReference>
<name>A0ABZ0TEU0_9SPHI</name>
<comment type="similarity">
    <text evidence="4 6">Belongs to the kynureninase family.</text>
</comment>
<feature type="binding site" evidence="4">
    <location>
        <position position="243"/>
    </location>
    <ligand>
        <name>pyridoxal 5'-phosphate</name>
        <dbReference type="ChEBI" id="CHEBI:597326"/>
    </ligand>
</feature>
<evidence type="ECO:0000256" key="6">
    <source>
        <dbReference type="PIRNR" id="PIRNR038800"/>
    </source>
</evidence>
<evidence type="ECO:0000259" key="7">
    <source>
        <dbReference type="Pfam" id="PF00266"/>
    </source>
</evidence>
<dbReference type="PANTHER" id="PTHR14084:SF0">
    <property type="entry name" value="KYNURENINASE"/>
    <property type="match status" value="1"/>
</dbReference>
<evidence type="ECO:0000313" key="8">
    <source>
        <dbReference type="EMBL" id="WPU91284.1"/>
    </source>
</evidence>
<comment type="pathway">
    <text evidence="4 6">Cofactor biosynthesis; NAD(+) biosynthesis; quinolinate from L-kynurenine: step 2/3.</text>
</comment>
<dbReference type="EMBL" id="CP139558">
    <property type="protein sequence ID" value="WPU91284.1"/>
    <property type="molecule type" value="Genomic_DNA"/>
</dbReference>
<keyword evidence="2 4" id="KW-0378">Hydrolase</keyword>
<evidence type="ECO:0000313" key="9">
    <source>
        <dbReference type="Proteomes" id="UP001324380"/>
    </source>
</evidence>
<comment type="cofactor">
    <cofactor evidence="4 6">
        <name>pyridoxal 5'-phosphate</name>
        <dbReference type="ChEBI" id="CHEBI:597326"/>
    </cofactor>
</comment>
<organism evidence="8 9">
    <name type="scientific">Mucilaginibacter sabulilitoris</name>
    <dbReference type="NCBI Taxonomy" id="1173583"/>
    <lineage>
        <taxon>Bacteria</taxon>
        <taxon>Pseudomonadati</taxon>
        <taxon>Bacteroidota</taxon>
        <taxon>Sphingobacteriia</taxon>
        <taxon>Sphingobacteriales</taxon>
        <taxon>Sphingobacteriaceae</taxon>
        <taxon>Mucilaginibacter</taxon>
    </lineage>
</organism>
<feature type="domain" description="Aminotransferase class V" evidence="7">
    <location>
        <begin position="89"/>
        <end position="269"/>
    </location>
</feature>
<dbReference type="GO" id="GO:0030429">
    <property type="term" value="F:kynureninase activity"/>
    <property type="evidence" value="ECO:0007669"/>
    <property type="project" value="UniProtKB-EC"/>
</dbReference>
<proteinExistence type="inferred from homology"/>
<dbReference type="RefSeq" id="WP_321560450.1">
    <property type="nucleotide sequence ID" value="NZ_CP139558.1"/>
</dbReference>
<dbReference type="InterPro" id="IPR015424">
    <property type="entry name" value="PyrdxlP-dep_Trfase"/>
</dbReference>
<comment type="caution">
    <text evidence="4">Lacks conserved residue(s) required for the propagation of feature annotation.</text>
</comment>
<comment type="catalytic activity">
    <reaction evidence="6">
        <text>3-hydroxy-L-kynurenine + H2O = 3-hydroxyanthranilate + L-alanine + H(+)</text>
        <dbReference type="Rhea" id="RHEA:25143"/>
        <dbReference type="ChEBI" id="CHEBI:15377"/>
        <dbReference type="ChEBI" id="CHEBI:15378"/>
        <dbReference type="ChEBI" id="CHEBI:36559"/>
        <dbReference type="ChEBI" id="CHEBI:57972"/>
        <dbReference type="ChEBI" id="CHEBI:58125"/>
        <dbReference type="EC" id="3.7.1.3"/>
    </reaction>
</comment>
<feature type="binding site" evidence="4">
    <location>
        <position position="302"/>
    </location>
    <ligand>
        <name>pyridoxal 5'-phosphate</name>
        <dbReference type="ChEBI" id="CHEBI:597326"/>
    </ligand>
</feature>
<feature type="binding site" evidence="4">
    <location>
        <begin position="133"/>
        <end position="136"/>
    </location>
    <ligand>
        <name>pyridoxal 5'-phosphate</name>
        <dbReference type="ChEBI" id="CHEBI:597326"/>
    </ligand>
</feature>
<comment type="function">
    <text evidence="4 6">Catalyzes the cleavage of L-kynurenine (L-Kyn) and L-3-hydroxykynurenine (L-3OHKyn) into anthranilic acid (AA) and 3-hydroxyanthranilic acid (3-OHAA), respectively.</text>
</comment>
<evidence type="ECO:0000256" key="5">
    <source>
        <dbReference type="NCBIfam" id="TIGR01814"/>
    </source>
</evidence>
<dbReference type="InterPro" id="IPR000192">
    <property type="entry name" value="Aminotrans_V_dom"/>
</dbReference>
<comment type="subunit">
    <text evidence="4 6">Homodimer.</text>
</comment>
<dbReference type="NCBIfam" id="TIGR01814">
    <property type="entry name" value="kynureninase"/>
    <property type="match status" value="1"/>
</dbReference>
<dbReference type="HAMAP" id="MF_01970">
    <property type="entry name" value="Kynureninase"/>
    <property type="match status" value="1"/>
</dbReference>
<dbReference type="PIRSF" id="PIRSF038800">
    <property type="entry name" value="KYNU"/>
    <property type="match status" value="1"/>
</dbReference>
<dbReference type="SUPFAM" id="SSF53383">
    <property type="entry name" value="PLP-dependent transferases"/>
    <property type="match status" value="1"/>
</dbReference>
<evidence type="ECO:0000256" key="3">
    <source>
        <dbReference type="ARBA" id="ARBA00022898"/>
    </source>
</evidence>
<sequence>MNYQQGLAFALEQDRVDLLKDFRNKFLIPRHNDVDVVYLCGNSLGLQPVSAEQYIADQLNTWKNLAVEGWFQGDDAWLSYHKQLLPSIAKIVGAHENEVTVMNSLTVNLHLLMVSFYKPNSKRFKIIMEGGAFPSDQYAVESQVRFHGFDPKEAVIEVFPREGELTLRTGDIAQVINKHAPELALVLFAGINYYTGQLFDMEAIAHEAHKAGAYVGFDLAHAAGNVPLKLHDWNADFACWCSYKYMNSGPGGISGVFVHEKHFENTKLDRFAGWWGYREDKRFLMAPGFDPATGANGWQVSTCPIFLLALFKASMAIFNDAGGVDILRGKSVALTGYMEFLIKEINKQQSEEVFKIITPVNPQERGCQLSVVCKRNAKVIFKHLADNGIIGDWREPDVIRLSPVPLYNTFHDVYLAVQHLAAAIAN</sequence>
<reference evidence="8 9" key="1">
    <citation type="submission" date="2023-11" db="EMBL/GenBank/DDBJ databases">
        <title>Analysis of the Genomes of Mucilaginibacter gossypii cycad 4 and M. sabulilitoris SNA2: microbes with the potential for plant growth promotion.</title>
        <authorList>
            <person name="Hirsch A.M."/>
            <person name="Humm E."/>
            <person name="Rubbi M."/>
            <person name="Del Vecchio G."/>
            <person name="Ha S.M."/>
            <person name="Pellegrini M."/>
            <person name="Gunsalus R.P."/>
        </authorList>
    </citation>
    <scope>NUCLEOTIDE SEQUENCE [LARGE SCALE GENOMIC DNA]</scope>
    <source>
        <strain evidence="8 9">SNA2</strain>
    </source>
</reference>
<dbReference type="InterPro" id="IPR010111">
    <property type="entry name" value="Kynureninase"/>
</dbReference>
<feature type="binding site" evidence="4">
    <location>
        <position position="221"/>
    </location>
    <ligand>
        <name>pyridoxal 5'-phosphate</name>
        <dbReference type="ChEBI" id="CHEBI:597326"/>
    </ligand>
</feature>
<dbReference type="PANTHER" id="PTHR14084">
    <property type="entry name" value="KYNURENINASE"/>
    <property type="match status" value="1"/>
</dbReference>
<dbReference type="InterPro" id="IPR015422">
    <property type="entry name" value="PyrdxlP-dep_Trfase_small"/>
</dbReference>
<feature type="binding site" evidence="4">
    <location>
        <position position="106"/>
    </location>
    <ligand>
        <name>pyridoxal 5'-phosphate</name>
        <dbReference type="ChEBI" id="CHEBI:597326"/>
    </ligand>
</feature>
<accession>A0ABZ0TEU0</accession>
<protein>
    <recommendedName>
        <fullName evidence="4 5">Kynureninase</fullName>
        <ecNumber evidence="4 5">3.7.1.3</ecNumber>
    </recommendedName>
    <alternativeName>
        <fullName evidence="4">L-kynurenine hydrolase</fullName>
    </alternativeName>
</protein>
<dbReference type="Gene3D" id="3.90.1150.10">
    <property type="entry name" value="Aspartate Aminotransferase, domain 1"/>
    <property type="match status" value="1"/>
</dbReference>
<feature type="modified residue" description="N6-(pyridoxal phosphate)lysine" evidence="4">
    <location>
        <position position="244"/>
    </location>
</feature>
<dbReference type="Pfam" id="PF22580">
    <property type="entry name" value="KYNU_C"/>
    <property type="match status" value="1"/>
</dbReference>
<evidence type="ECO:0000256" key="4">
    <source>
        <dbReference type="HAMAP-Rule" id="MF_01970"/>
    </source>
</evidence>
<dbReference type="EC" id="3.7.1.3" evidence="4 5"/>
<feature type="binding site" evidence="4">
    <location>
        <position position="105"/>
    </location>
    <ligand>
        <name>pyridoxal 5'-phosphate</name>
        <dbReference type="ChEBI" id="CHEBI:597326"/>
    </ligand>
</feature>
<evidence type="ECO:0000256" key="2">
    <source>
        <dbReference type="ARBA" id="ARBA00022801"/>
    </source>
</evidence>
<feature type="binding site" evidence="4">
    <location>
        <position position="274"/>
    </location>
    <ligand>
        <name>pyridoxal 5'-phosphate</name>
        <dbReference type="ChEBI" id="CHEBI:597326"/>
    </ligand>
</feature>
<comment type="catalytic activity">
    <reaction evidence="4 6">
        <text>L-kynurenine + H2O = anthranilate + L-alanine + H(+)</text>
        <dbReference type="Rhea" id="RHEA:16813"/>
        <dbReference type="ChEBI" id="CHEBI:15377"/>
        <dbReference type="ChEBI" id="CHEBI:15378"/>
        <dbReference type="ChEBI" id="CHEBI:16567"/>
        <dbReference type="ChEBI" id="CHEBI:57959"/>
        <dbReference type="ChEBI" id="CHEBI:57972"/>
        <dbReference type="EC" id="3.7.1.3"/>
    </reaction>
</comment>
<evidence type="ECO:0000256" key="1">
    <source>
        <dbReference type="ARBA" id="ARBA00022642"/>
    </source>
</evidence>
<dbReference type="Proteomes" id="UP001324380">
    <property type="component" value="Chromosome"/>
</dbReference>
<keyword evidence="1 4" id="KW-0662">Pyridine nucleotide biosynthesis</keyword>
<keyword evidence="9" id="KW-1185">Reference proteome</keyword>
<keyword evidence="3 4" id="KW-0663">Pyridoxal phosphate</keyword>
<feature type="binding site" evidence="4">
    <location>
        <position position="218"/>
    </location>
    <ligand>
        <name>pyridoxal 5'-phosphate</name>
        <dbReference type="ChEBI" id="CHEBI:597326"/>
    </ligand>
</feature>
<dbReference type="Gene3D" id="3.40.640.10">
    <property type="entry name" value="Type I PLP-dependent aspartate aminotransferase-like (Major domain)"/>
    <property type="match status" value="1"/>
</dbReference>
<comment type="pathway">
    <text evidence="4 6">Amino-acid degradation; L-kynurenine degradation; L-alanine and anthranilate from L-kynurenine: step 1/1.</text>
</comment>
<dbReference type="InterPro" id="IPR015421">
    <property type="entry name" value="PyrdxlP-dep_Trfase_major"/>
</dbReference>